<evidence type="ECO:0000259" key="4">
    <source>
        <dbReference type="PROSITE" id="PS50967"/>
    </source>
</evidence>
<evidence type="ECO:0000256" key="3">
    <source>
        <dbReference type="SAM" id="MobiDB-lite"/>
    </source>
</evidence>
<dbReference type="GO" id="GO:0000166">
    <property type="term" value="F:nucleotide binding"/>
    <property type="evidence" value="ECO:0007669"/>
    <property type="project" value="InterPro"/>
</dbReference>
<dbReference type="InterPro" id="IPR029491">
    <property type="entry name" value="Helicase_HTH"/>
</dbReference>
<dbReference type="InterPro" id="IPR018982">
    <property type="entry name" value="RQC_domain"/>
</dbReference>
<dbReference type="InterPro" id="IPR002121">
    <property type="entry name" value="HRDC_dom"/>
</dbReference>
<feature type="region of interest" description="Disordered" evidence="3">
    <location>
        <begin position="488"/>
        <end position="525"/>
    </location>
</feature>
<dbReference type="Pfam" id="PF14493">
    <property type="entry name" value="HTH_40"/>
    <property type="match status" value="1"/>
</dbReference>
<dbReference type="EnsemblMetazoa" id="AMAM011747-RA">
    <property type="protein sequence ID" value="AMAM011747-PA"/>
    <property type="gene ID" value="AMAM011747"/>
</dbReference>
<evidence type="ECO:0000313" key="6">
    <source>
        <dbReference type="Proteomes" id="UP000075901"/>
    </source>
</evidence>
<dbReference type="SUPFAM" id="SSF47819">
    <property type="entry name" value="HRDC-like"/>
    <property type="match status" value="1"/>
</dbReference>
<keyword evidence="6" id="KW-1185">Reference proteome</keyword>
<comment type="catalytic activity">
    <reaction evidence="1">
        <text>Couples ATP hydrolysis with the unwinding of duplex DNA by translocating in the 3'-5' direction.</text>
        <dbReference type="EC" id="5.6.2.4"/>
    </reaction>
</comment>
<dbReference type="GO" id="GO:0043138">
    <property type="term" value="F:3'-5' DNA helicase activity"/>
    <property type="evidence" value="ECO:0007669"/>
    <property type="project" value="UniProtKB-EC"/>
</dbReference>
<name>A0A182SR50_9DIPT</name>
<accession>A0A182SR50</accession>
<dbReference type="SMART" id="SM00956">
    <property type="entry name" value="RQC"/>
    <property type="match status" value="1"/>
</dbReference>
<dbReference type="EC" id="5.6.2.4" evidence="2"/>
<evidence type="ECO:0000313" key="5">
    <source>
        <dbReference type="EnsemblMetazoa" id="AMAM011747-PA"/>
    </source>
</evidence>
<sequence>VVKAEDKHTVAKRCCDNCTRGGVAKDCERYEGLDAEGRYNFATDADMLLRAIKAFYGAVNLSIPILLLRGSKNKKLQERYYYHPLFGKGKNKDEDWWKALGALLEREGHLSKTKVANQYNKFAQATYFQVTPAGQRWLDGGGEAKDRQLLMKPTTSMFKMLKVIKPASLYEKPQLPVVRTGKQQQDLTHELVKSLLKKRAELATAFECMPYMIASNAALHRLATRKPLNLQEMKDAQLDGFSDAKLQKFGQEFLICIQQQLCLLPGGGPSSSQPSSQPVHQYEQLTATKSTSYTLWRDENKSIADIATIRNLKESTIIEHLCDAVRAGLPFEERDLIRLGVAPDVHAAIACRLPANLQSCTLTSIKDRCPPEITFNQVKIVLVWEQQRRLGAKSTPVEENPIRKEPAEDLNNSFLNDMLSDDDEDLFMTEQEQQSSNAILSDVASTNQTEQTTETKDTTSVIDEMLNDDDEELLDFAELDRLEASMVDDDIPSSLSPSLLDMPSRPDANVPTEQPAVALDQTMQP</sequence>
<proteinExistence type="predicted"/>
<dbReference type="Proteomes" id="UP000075901">
    <property type="component" value="Unassembled WGS sequence"/>
</dbReference>
<reference evidence="6" key="1">
    <citation type="submission" date="2013-09" db="EMBL/GenBank/DDBJ databases">
        <title>The Genome Sequence of Anopheles maculatus species B.</title>
        <authorList>
            <consortium name="The Broad Institute Genomics Platform"/>
            <person name="Neafsey D.E."/>
            <person name="Besansky N."/>
            <person name="Howell P."/>
            <person name="Walton C."/>
            <person name="Young S.K."/>
            <person name="Zeng Q."/>
            <person name="Gargeya S."/>
            <person name="Fitzgerald M."/>
            <person name="Haas B."/>
            <person name="Abouelleil A."/>
            <person name="Allen A.W."/>
            <person name="Alvarado L."/>
            <person name="Arachchi H.M."/>
            <person name="Berlin A.M."/>
            <person name="Chapman S.B."/>
            <person name="Gainer-Dewar J."/>
            <person name="Goldberg J."/>
            <person name="Griggs A."/>
            <person name="Gujja S."/>
            <person name="Hansen M."/>
            <person name="Howarth C."/>
            <person name="Imamovic A."/>
            <person name="Ireland A."/>
            <person name="Larimer J."/>
            <person name="McCowan C."/>
            <person name="Murphy C."/>
            <person name="Pearson M."/>
            <person name="Poon T.W."/>
            <person name="Priest M."/>
            <person name="Roberts A."/>
            <person name="Saif S."/>
            <person name="Shea T."/>
            <person name="Sisk P."/>
            <person name="Sykes S."/>
            <person name="Wortman J."/>
            <person name="Nusbaum C."/>
            <person name="Birren B."/>
        </authorList>
    </citation>
    <scope>NUCLEOTIDE SEQUENCE [LARGE SCALE GENOMIC DNA]</scope>
    <source>
        <strain evidence="6">maculatus3</strain>
    </source>
</reference>
<dbReference type="InterPro" id="IPR010997">
    <property type="entry name" value="HRDC-like_sf"/>
</dbReference>
<evidence type="ECO:0000256" key="2">
    <source>
        <dbReference type="ARBA" id="ARBA00034808"/>
    </source>
</evidence>
<dbReference type="InterPro" id="IPR036388">
    <property type="entry name" value="WH-like_DNA-bd_sf"/>
</dbReference>
<feature type="compositionally biased region" description="Low complexity" evidence="3">
    <location>
        <begin position="492"/>
        <end position="507"/>
    </location>
</feature>
<feature type="domain" description="HRDC" evidence="4">
    <location>
        <begin position="185"/>
        <end position="267"/>
    </location>
</feature>
<dbReference type="GO" id="GO:0003676">
    <property type="term" value="F:nucleic acid binding"/>
    <property type="evidence" value="ECO:0007669"/>
    <property type="project" value="InterPro"/>
</dbReference>
<dbReference type="InterPro" id="IPR036390">
    <property type="entry name" value="WH_DNA-bd_sf"/>
</dbReference>
<organism evidence="5 6">
    <name type="scientific">Anopheles maculatus</name>
    <dbReference type="NCBI Taxonomy" id="74869"/>
    <lineage>
        <taxon>Eukaryota</taxon>
        <taxon>Metazoa</taxon>
        <taxon>Ecdysozoa</taxon>
        <taxon>Arthropoda</taxon>
        <taxon>Hexapoda</taxon>
        <taxon>Insecta</taxon>
        <taxon>Pterygota</taxon>
        <taxon>Neoptera</taxon>
        <taxon>Endopterygota</taxon>
        <taxon>Diptera</taxon>
        <taxon>Nematocera</taxon>
        <taxon>Culicoidea</taxon>
        <taxon>Culicidae</taxon>
        <taxon>Anophelinae</taxon>
        <taxon>Anopheles</taxon>
        <taxon>Anopheles maculatus group</taxon>
    </lineage>
</organism>
<feature type="region of interest" description="Disordered" evidence="3">
    <location>
        <begin position="430"/>
        <end position="457"/>
    </location>
</feature>
<dbReference type="SUPFAM" id="SSF46785">
    <property type="entry name" value="Winged helix' DNA-binding domain"/>
    <property type="match status" value="1"/>
</dbReference>
<dbReference type="PROSITE" id="PS50967">
    <property type="entry name" value="HRDC"/>
    <property type="match status" value="1"/>
</dbReference>
<feature type="compositionally biased region" description="Polar residues" evidence="3">
    <location>
        <begin position="430"/>
        <end position="445"/>
    </location>
</feature>
<reference evidence="5" key="2">
    <citation type="submission" date="2020-05" db="UniProtKB">
        <authorList>
            <consortium name="EnsemblMetazoa"/>
        </authorList>
    </citation>
    <scope>IDENTIFICATION</scope>
    <source>
        <strain evidence="5">maculatus3</strain>
    </source>
</reference>
<dbReference type="GO" id="GO:0006260">
    <property type="term" value="P:DNA replication"/>
    <property type="evidence" value="ECO:0007669"/>
    <property type="project" value="InterPro"/>
</dbReference>
<dbReference type="GO" id="GO:0006281">
    <property type="term" value="P:DNA repair"/>
    <property type="evidence" value="ECO:0007669"/>
    <property type="project" value="InterPro"/>
</dbReference>
<dbReference type="Gene3D" id="1.10.150.80">
    <property type="entry name" value="HRDC domain"/>
    <property type="match status" value="1"/>
</dbReference>
<dbReference type="Gene3D" id="1.10.10.10">
    <property type="entry name" value="Winged helix-like DNA-binding domain superfamily/Winged helix DNA-binding domain"/>
    <property type="match status" value="1"/>
</dbReference>
<protein>
    <recommendedName>
        <fullName evidence="2">DNA 3'-5' helicase</fullName>
        <ecNumber evidence="2">5.6.2.4</ecNumber>
    </recommendedName>
</protein>
<dbReference type="Pfam" id="PF09382">
    <property type="entry name" value="RQC"/>
    <property type="match status" value="1"/>
</dbReference>
<dbReference type="InterPro" id="IPR044876">
    <property type="entry name" value="HRDC_dom_sf"/>
</dbReference>
<dbReference type="AlphaFoldDB" id="A0A182SR50"/>
<dbReference type="VEuPathDB" id="VectorBase:AMAM011747"/>
<dbReference type="Pfam" id="PF00570">
    <property type="entry name" value="HRDC"/>
    <property type="match status" value="1"/>
</dbReference>
<evidence type="ECO:0000256" key="1">
    <source>
        <dbReference type="ARBA" id="ARBA00034617"/>
    </source>
</evidence>